<comment type="caution">
    <text evidence="1">The sequence shown here is derived from an EMBL/GenBank/DDBJ whole genome shotgun (WGS) entry which is preliminary data.</text>
</comment>
<accession>A0A0C2JDE7</accession>
<dbReference type="EMBL" id="JWZT01003288">
    <property type="protein sequence ID" value="KII67163.1"/>
    <property type="molecule type" value="Genomic_DNA"/>
</dbReference>
<sequence length="121" mass="14563">MTHERLNIPFMQKFSICGNFFELLARIIKYLEKPYKTGLSKIRPVTKSIKNAENTRELVVNDMNRGKNVYKKRLPKLTFWTYYNNVAAKRKKIDTERRVIEKKWKCDYFMIDINDHPIGFI</sequence>
<evidence type="ECO:0000313" key="1">
    <source>
        <dbReference type="EMBL" id="KII67163.1"/>
    </source>
</evidence>
<proteinExistence type="predicted"/>
<keyword evidence="2" id="KW-1185">Reference proteome</keyword>
<dbReference type="AlphaFoldDB" id="A0A0C2JDE7"/>
<dbReference type="Proteomes" id="UP000031668">
    <property type="component" value="Unassembled WGS sequence"/>
</dbReference>
<evidence type="ECO:0000313" key="2">
    <source>
        <dbReference type="Proteomes" id="UP000031668"/>
    </source>
</evidence>
<gene>
    <name evidence="1" type="ORF">RF11_11217</name>
</gene>
<organism evidence="1 2">
    <name type="scientific">Thelohanellus kitauei</name>
    <name type="common">Myxosporean</name>
    <dbReference type="NCBI Taxonomy" id="669202"/>
    <lineage>
        <taxon>Eukaryota</taxon>
        <taxon>Metazoa</taxon>
        <taxon>Cnidaria</taxon>
        <taxon>Myxozoa</taxon>
        <taxon>Myxosporea</taxon>
        <taxon>Bivalvulida</taxon>
        <taxon>Platysporina</taxon>
        <taxon>Myxobolidae</taxon>
        <taxon>Thelohanellus</taxon>
    </lineage>
</organism>
<name>A0A0C2JDE7_THEKT</name>
<protein>
    <submittedName>
        <fullName evidence="1">Uncharacterized protein</fullName>
    </submittedName>
</protein>
<reference evidence="1 2" key="1">
    <citation type="journal article" date="2014" name="Genome Biol. Evol.">
        <title>The genome of the myxosporean Thelohanellus kitauei shows adaptations to nutrient acquisition within its fish host.</title>
        <authorList>
            <person name="Yang Y."/>
            <person name="Xiong J."/>
            <person name="Zhou Z."/>
            <person name="Huo F."/>
            <person name="Miao W."/>
            <person name="Ran C."/>
            <person name="Liu Y."/>
            <person name="Zhang J."/>
            <person name="Feng J."/>
            <person name="Wang M."/>
            <person name="Wang M."/>
            <person name="Wang L."/>
            <person name="Yao B."/>
        </authorList>
    </citation>
    <scope>NUCLEOTIDE SEQUENCE [LARGE SCALE GENOMIC DNA]</scope>
    <source>
        <strain evidence="1">Wuqing</strain>
    </source>
</reference>